<dbReference type="GO" id="GO:0005524">
    <property type="term" value="F:ATP binding"/>
    <property type="evidence" value="ECO:0007669"/>
    <property type="project" value="InterPro"/>
</dbReference>
<gene>
    <name evidence="2" type="ORF">Lcin_0283</name>
    <name evidence="3" type="ORF">NCTC12438_01665</name>
</gene>
<evidence type="ECO:0000313" key="5">
    <source>
        <dbReference type="Proteomes" id="UP000255316"/>
    </source>
</evidence>
<dbReference type="RefSeq" id="WP_058463528.1">
    <property type="nucleotide sequence ID" value="NZ_CAAAHQ010000001.1"/>
</dbReference>
<dbReference type="Gene3D" id="1.10.510.10">
    <property type="entry name" value="Transferase(Phosphotransferase) domain 1"/>
    <property type="match status" value="1"/>
</dbReference>
<proteinExistence type="predicted"/>
<evidence type="ECO:0000259" key="1">
    <source>
        <dbReference type="PROSITE" id="PS50011"/>
    </source>
</evidence>
<dbReference type="InterPro" id="IPR000719">
    <property type="entry name" value="Prot_kinase_dom"/>
</dbReference>
<dbReference type="Proteomes" id="UP000255316">
    <property type="component" value="Unassembled WGS sequence"/>
</dbReference>
<evidence type="ECO:0000313" key="3">
    <source>
        <dbReference type="EMBL" id="STX35054.1"/>
    </source>
</evidence>
<dbReference type="AlphaFoldDB" id="A0A378ISU9"/>
<feature type="domain" description="Protein kinase" evidence="1">
    <location>
        <begin position="276"/>
        <end position="533"/>
    </location>
</feature>
<dbReference type="SUPFAM" id="SSF56112">
    <property type="entry name" value="Protein kinase-like (PK-like)"/>
    <property type="match status" value="1"/>
</dbReference>
<reference evidence="3 5" key="2">
    <citation type="submission" date="2018-06" db="EMBL/GenBank/DDBJ databases">
        <authorList>
            <consortium name="Pathogen Informatics"/>
            <person name="Doyle S."/>
        </authorList>
    </citation>
    <scope>NUCLEOTIDE SEQUENCE [LARGE SCALE GENOMIC DNA]</scope>
    <source>
        <strain evidence="3 5">NCTC12438</strain>
    </source>
</reference>
<keyword evidence="3" id="KW-0418">Kinase</keyword>
<dbReference type="PANTHER" id="PTHR24362">
    <property type="entry name" value="SERINE/THREONINE-PROTEIN KINASE NEK"/>
    <property type="match status" value="1"/>
</dbReference>
<dbReference type="Proteomes" id="UP000054854">
    <property type="component" value="Unassembled WGS sequence"/>
</dbReference>
<sequence length="650" mass="74133">MLDRINNRKNDLRIDRLNSLIDEYNELYTKILQNKAKPLEKIRVYNVLEEINYAGNLLKKLHTDALSVTVTSPADVELLGPMANWRGIAKELGQHLPPPSIGLAAEMKLLNLTGANEPIASVDAWVVSSRTKSRFKKNVKESVEGISILAQLDEIHRAKNSLPPSDYFYKLQEFKSTLLIKLAFQLNERKDINNFRTLVSQINQEISKIIHHTPDLRMRYMAHLKFSNQKLVSELATASIEDMDWLKNNLRSITAINPGPPTKADIVEKFPGVAEFEITRLGGANNVNWRIRNEESGEQFVLTIGEVPKQQVFLDNLSNFPLNEYFSHDYLVNQPSSVEAFNSVVISNFAGGGDLYGERERKLAQEGSDVITLSACNRIGQLTTFCRDLLQHNGSHVDIKLTNFLLDDNGRLIVADKKGITPLFENRTLNKSQRELWTTPCYAPPEYLLKNTNIDAEAFNSYQLGLALYDYLILPPIDEDPAKFWAMQNPLNFDNPYFQTQTGQEMRKLINSMTDPDPTNRPKLDEVLQRLYDIENKIKNVQNNQIQILPQIELKGSSLAPLRVSDQPLDLPSSYNKKSNQLFKLLTKFEESLSNISSKEELQQKVEAFKSSEDYQILSSSRDSNKISEKLDEIVERAMEQIKDNKFNIK</sequence>
<dbReference type="OrthoDB" id="5648427at2"/>
<organism evidence="3 5">
    <name type="scientific">Legionella cincinnatiensis</name>
    <dbReference type="NCBI Taxonomy" id="28085"/>
    <lineage>
        <taxon>Bacteria</taxon>
        <taxon>Pseudomonadati</taxon>
        <taxon>Pseudomonadota</taxon>
        <taxon>Gammaproteobacteria</taxon>
        <taxon>Legionellales</taxon>
        <taxon>Legionellaceae</taxon>
        <taxon>Legionella</taxon>
    </lineage>
</organism>
<keyword evidence="3" id="KW-0723">Serine/threonine-protein kinase</keyword>
<dbReference type="Pfam" id="PF00069">
    <property type="entry name" value="Pkinase"/>
    <property type="match status" value="1"/>
</dbReference>
<dbReference type="PANTHER" id="PTHR24362:SF309">
    <property type="entry name" value="PROTEIN KINASE DOMAIN-CONTAINING PROTEIN"/>
    <property type="match status" value="1"/>
</dbReference>
<evidence type="ECO:0000313" key="4">
    <source>
        <dbReference type="Proteomes" id="UP000054854"/>
    </source>
</evidence>
<dbReference type="STRING" id="28085.Lcin_0283"/>
<dbReference type="InterPro" id="IPR011009">
    <property type="entry name" value="Kinase-like_dom_sf"/>
</dbReference>
<keyword evidence="3" id="KW-0808">Transferase</keyword>
<dbReference type="PROSITE" id="PS50011">
    <property type="entry name" value="PROTEIN_KINASE_DOM"/>
    <property type="match status" value="1"/>
</dbReference>
<dbReference type="EMBL" id="LNXX01000005">
    <property type="protein sequence ID" value="KTC93245.1"/>
    <property type="molecule type" value="Genomic_DNA"/>
</dbReference>
<accession>A0A378ISU9</accession>
<keyword evidence="4" id="KW-1185">Reference proteome</keyword>
<dbReference type="GO" id="GO:0004674">
    <property type="term" value="F:protein serine/threonine kinase activity"/>
    <property type="evidence" value="ECO:0007669"/>
    <property type="project" value="UniProtKB-KW"/>
</dbReference>
<protein>
    <submittedName>
        <fullName evidence="3">Serine/threonine protein kinase</fullName>
    </submittedName>
</protein>
<name>A0A378ISU9_9GAMM</name>
<evidence type="ECO:0000313" key="2">
    <source>
        <dbReference type="EMBL" id="KTC93245.1"/>
    </source>
</evidence>
<dbReference type="EMBL" id="UGNX01000001">
    <property type="protein sequence ID" value="STX35054.1"/>
    <property type="molecule type" value="Genomic_DNA"/>
</dbReference>
<reference evidence="2 4" key="1">
    <citation type="submission" date="2015-11" db="EMBL/GenBank/DDBJ databases">
        <title>Genomic analysis of 38 Legionella species identifies large and diverse effector repertoires.</title>
        <authorList>
            <person name="Burstein D."/>
            <person name="Amaro F."/>
            <person name="Zusman T."/>
            <person name="Lifshitz Z."/>
            <person name="Cohen O."/>
            <person name="Gilbert J.A."/>
            <person name="Pupko T."/>
            <person name="Shuman H.A."/>
            <person name="Segal G."/>
        </authorList>
    </citation>
    <scope>NUCLEOTIDE SEQUENCE [LARGE SCALE GENOMIC DNA]</scope>
    <source>
        <strain evidence="2 4">CDC#72-OH-14</strain>
    </source>
</reference>